<feature type="non-terminal residue" evidence="2">
    <location>
        <position position="86"/>
    </location>
</feature>
<keyword evidence="1" id="KW-0472">Membrane</keyword>
<organism evidence="2 3">
    <name type="scientific">Trypanosoma cruzi marinkellei</name>
    <dbReference type="NCBI Taxonomy" id="85056"/>
    <lineage>
        <taxon>Eukaryota</taxon>
        <taxon>Discoba</taxon>
        <taxon>Euglenozoa</taxon>
        <taxon>Kinetoplastea</taxon>
        <taxon>Metakinetoplastina</taxon>
        <taxon>Trypanosomatida</taxon>
        <taxon>Trypanosomatidae</taxon>
        <taxon>Trypanosoma</taxon>
        <taxon>Schizotrypanum</taxon>
    </lineage>
</organism>
<dbReference type="GO" id="GO:0016757">
    <property type="term" value="F:glycosyltransferase activity"/>
    <property type="evidence" value="ECO:0007669"/>
    <property type="project" value="UniProtKB-KW"/>
</dbReference>
<keyword evidence="1" id="KW-1133">Transmembrane helix</keyword>
<dbReference type="EMBL" id="AHKC01008166">
    <property type="protein sequence ID" value="EKF37850.1"/>
    <property type="molecule type" value="Genomic_DNA"/>
</dbReference>
<proteinExistence type="predicted"/>
<dbReference type="AlphaFoldDB" id="K2NF06"/>
<name>K2NF06_TRYCR</name>
<accession>K2NF06</accession>
<keyword evidence="3" id="KW-1185">Reference proteome</keyword>
<evidence type="ECO:0000313" key="2">
    <source>
        <dbReference type="EMBL" id="EKF37850.1"/>
    </source>
</evidence>
<dbReference type="Proteomes" id="UP000007350">
    <property type="component" value="Unassembled WGS sequence"/>
</dbReference>
<reference evidence="2 3" key="1">
    <citation type="journal article" date="2012" name="BMC Genomics">
        <title>Comparative genomic analysis of human infective Trypanosoma cruzi lineages with the bat-restricted subspecies T. cruzi marinkellei.</title>
        <authorList>
            <person name="Franzen O."/>
            <person name="Talavera-Lopez C."/>
            <person name="Ochaya S."/>
            <person name="Butler C.E."/>
            <person name="Messenger L.A."/>
            <person name="Lewis M.D."/>
            <person name="Llewellyn M.S."/>
            <person name="Marinkelle C.J."/>
            <person name="Tyler K.M."/>
            <person name="Miles M.A."/>
            <person name="Andersson B."/>
        </authorList>
    </citation>
    <scope>NUCLEOTIDE SEQUENCE [LARGE SCALE GENOMIC DNA]</scope>
    <source>
        <strain evidence="2 3">B7</strain>
    </source>
</reference>
<evidence type="ECO:0000256" key="1">
    <source>
        <dbReference type="SAM" id="Phobius"/>
    </source>
</evidence>
<keyword evidence="2" id="KW-0328">Glycosyltransferase</keyword>
<feature type="transmembrane region" description="Helical" evidence="1">
    <location>
        <begin position="60"/>
        <end position="80"/>
    </location>
</feature>
<protein>
    <submittedName>
        <fullName evidence="2">Mannosyltransferase, putative</fullName>
    </submittedName>
</protein>
<evidence type="ECO:0000313" key="3">
    <source>
        <dbReference type="Proteomes" id="UP000007350"/>
    </source>
</evidence>
<keyword evidence="2" id="KW-0808">Transferase</keyword>
<gene>
    <name evidence="2" type="ORF">MOQ_001946</name>
</gene>
<comment type="caution">
    <text evidence="2">The sequence shown here is derived from an EMBL/GenBank/DDBJ whole genome shotgun (WGS) entry which is preliminary data.</text>
</comment>
<keyword evidence="1" id="KW-0812">Transmembrane</keyword>
<sequence length="86" mass="9784">MREGSAASYTLKSLTQSAYALHSTCQQLIHSFPSLSPSISLFLCVCACVKLFCTCDIYHFLYDMSTSFLFILSFFCCWNAKKKKKK</sequence>